<keyword evidence="1" id="KW-1188">Viral release from host cell</keyword>
<evidence type="ECO:0008006" key="5">
    <source>
        <dbReference type="Google" id="ProtNLM"/>
    </source>
</evidence>
<gene>
    <name evidence="3" type="ORF">AYY18_18530</name>
</gene>
<dbReference type="OrthoDB" id="8227562at2"/>
<dbReference type="AlphaFoldDB" id="A0A1B8HM11"/>
<sequence>MADELNEQQTRFCHEYIVDLNGTQAAIRAGYSEKSAAQIASENLRKPHIRAHIKRLAAERNEAVGLSSQFVIEGIIKNIRRCEQGEKVTYPNGEPVLHETDDGELNAVFRYDSSAVLKGYELLGKHLKLFTDKVEHSGSIETMSDEEINARLAKLVRLIDGTVKS</sequence>
<dbReference type="GO" id="GO:0051276">
    <property type="term" value="P:chromosome organization"/>
    <property type="evidence" value="ECO:0007669"/>
    <property type="project" value="InterPro"/>
</dbReference>
<dbReference type="PANTHER" id="PTHR41328:SF2">
    <property type="entry name" value="TERMINASE SMALL SUBUNIT"/>
    <property type="match status" value="1"/>
</dbReference>
<keyword evidence="2" id="KW-0231">Viral genome packaging</keyword>
<dbReference type="InterPro" id="IPR038713">
    <property type="entry name" value="Terminase_Gp1_N_sf"/>
</dbReference>
<dbReference type="InterPro" id="IPR005335">
    <property type="entry name" value="Terminase_ssu"/>
</dbReference>
<organism evidence="3 4">
    <name type="scientific">Morganella psychrotolerans</name>
    <dbReference type="NCBI Taxonomy" id="368603"/>
    <lineage>
        <taxon>Bacteria</taxon>
        <taxon>Pseudomonadati</taxon>
        <taxon>Pseudomonadota</taxon>
        <taxon>Gammaproteobacteria</taxon>
        <taxon>Enterobacterales</taxon>
        <taxon>Morganellaceae</taxon>
        <taxon>Morganella</taxon>
    </lineage>
</organism>
<evidence type="ECO:0000256" key="2">
    <source>
        <dbReference type="ARBA" id="ARBA00023219"/>
    </source>
</evidence>
<keyword evidence="4" id="KW-1185">Reference proteome</keyword>
<dbReference type="Gene3D" id="1.10.10.1400">
    <property type="entry name" value="Terminase, small subunit, N-terminal DNA-binding domain, HTH motif"/>
    <property type="match status" value="1"/>
</dbReference>
<protein>
    <recommendedName>
        <fullName evidence="5">Terminase small subunit</fullName>
    </recommendedName>
</protein>
<dbReference type="PANTHER" id="PTHR41328">
    <property type="entry name" value="TERMINASE SMALL SUBUNIT-RELATED"/>
    <property type="match status" value="1"/>
</dbReference>
<evidence type="ECO:0000256" key="1">
    <source>
        <dbReference type="ARBA" id="ARBA00022612"/>
    </source>
</evidence>
<dbReference type="InterPro" id="IPR052404">
    <property type="entry name" value="SPP1-like_terminase"/>
</dbReference>
<proteinExistence type="predicted"/>
<comment type="caution">
    <text evidence="3">The sequence shown here is derived from an EMBL/GenBank/DDBJ whole genome shotgun (WGS) entry which is preliminary data.</text>
</comment>
<name>A0A1B8HM11_9GAMM</name>
<dbReference type="Pfam" id="PF03592">
    <property type="entry name" value="Terminase_2"/>
    <property type="match status" value="1"/>
</dbReference>
<accession>A0A1B8HM11</accession>
<evidence type="ECO:0000313" key="3">
    <source>
        <dbReference type="EMBL" id="OBU10459.1"/>
    </source>
</evidence>
<dbReference type="Proteomes" id="UP000092377">
    <property type="component" value="Unassembled WGS sequence"/>
</dbReference>
<dbReference type="RefSeq" id="WP_067401744.1">
    <property type="nucleotide sequence ID" value="NZ_LZEY01000014.1"/>
</dbReference>
<evidence type="ECO:0000313" key="4">
    <source>
        <dbReference type="Proteomes" id="UP000092377"/>
    </source>
</evidence>
<reference evidence="4" key="1">
    <citation type="submission" date="2016-06" db="EMBL/GenBank/DDBJ databases">
        <authorList>
            <person name="Butler K."/>
        </authorList>
    </citation>
    <scope>NUCLEOTIDE SEQUENCE [LARGE SCALE GENOMIC DNA]</scope>
    <source>
        <strain evidence="4">GCSL-Mp20</strain>
    </source>
</reference>
<dbReference type="EMBL" id="LZEY01000014">
    <property type="protein sequence ID" value="OBU10459.1"/>
    <property type="molecule type" value="Genomic_DNA"/>
</dbReference>